<proteinExistence type="predicted"/>
<evidence type="ECO:0000313" key="2">
    <source>
        <dbReference type="Proteomes" id="UP000286680"/>
    </source>
</evidence>
<accession>A0AA94EGQ4</accession>
<name>A0AA94EGQ4_9GAMM</name>
<keyword evidence="2" id="KW-1185">Reference proteome</keyword>
<sequence>MRALLRRCVRLRLTKPAGTEDLNGLCGDAGSPGFKEFFDKCFQHSDLGFITESLQIVCSHRFSEPQASAPMEKVQHPSSDPIKIEADIAYEFIRYRAMGVWPKVAKLGGFERCCDGL</sequence>
<evidence type="ECO:0000313" key="1">
    <source>
        <dbReference type="EMBL" id="RUO45039.1"/>
    </source>
</evidence>
<comment type="caution">
    <text evidence="1">The sequence shown here is derived from an EMBL/GenBank/DDBJ whole genome shotgun (WGS) entry which is preliminary data.</text>
</comment>
<dbReference type="Proteomes" id="UP000286680">
    <property type="component" value="Unassembled WGS sequence"/>
</dbReference>
<gene>
    <name evidence="1" type="ORF">CWE23_03175</name>
</gene>
<reference evidence="2" key="1">
    <citation type="journal article" date="2018" name="Front. Microbiol.">
        <title>Genome-Based Analysis Reveals the Taxonomy and Diversity of the Family Idiomarinaceae.</title>
        <authorList>
            <person name="Liu Y."/>
            <person name="Lai Q."/>
            <person name="Shao Z."/>
        </authorList>
    </citation>
    <scope>NUCLEOTIDE SEQUENCE [LARGE SCALE GENOMIC DNA]</scope>
    <source>
        <strain evidence="2">SN-14</strain>
    </source>
</reference>
<dbReference type="AlphaFoldDB" id="A0AA94EGQ4"/>
<protein>
    <submittedName>
        <fullName evidence="1">Uncharacterized protein</fullName>
    </submittedName>
</protein>
<dbReference type="EMBL" id="PIPS01000001">
    <property type="protein sequence ID" value="RUO45039.1"/>
    <property type="molecule type" value="Genomic_DNA"/>
</dbReference>
<organism evidence="1 2">
    <name type="scientific">Idiomarina aquatica</name>
    <dbReference type="NCBI Taxonomy" id="1327752"/>
    <lineage>
        <taxon>Bacteria</taxon>
        <taxon>Pseudomonadati</taxon>
        <taxon>Pseudomonadota</taxon>
        <taxon>Gammaproteobacteria</taxon>
        <taxon>Alteromonadales</taxon>
        <taxon>Idiomarinaceae</taxon>
        <taxon>Idiomarina</taxon>
    </lineage>
</organism>